<feature type="region of interest" description="Disordered" evidence="1">
    <location>
        <begin position="126"/>
        <end position="159"/>
    </location>
</feature>
<feature type="region of interest" description="Disordered" evidence="1">
    <location>
        <begin position="1"/>
        <end position="33"/>
    </location>
</feature>
<evidence type="ECO:0000256" key="1">
    <source>
        <dbReference type="SAM" id="MobiDB-lite"/>
    </source>
</evidence>
<gene>
    <name evidence="2" type="ORF">UFOVP56_78</name>
</gene>
<organism evidence="2">
    <name type="scientific">uncultured Caudovirales phage</name>
    <dbReference type="NCBI Taxonomy" id="2100421"/>
    <lineage>
        <taxon>Viruses</taxon>
        <taxon>Duplodnaviria</taxon>
        <taxon>Heunggongvirae</taxon>
        <taxon>Uroviricota</taxon>
        <taxon>Caudoviricetes</taxon>
        <taxon>Peduoviridae</taxon>
        <taxon>Maltschvirus</taxon>
        <taxon>Maltschvirus maltsch</taxon>
    </lineage>
</organism>
<accession>A0A6J5T8Y0</accession>
<evidence type="ECO:0000313" key="2">
    <source>
        <dbReference type="EMBL" id="CAB4241133.1"/>
    </source>
</evidence>
<reference evidence="2" key="1">
    <citation type="submission" date="2020-05" db="EMBL/GenBank/DDBJ databases">
        <authorList>
            <person name="Chiriac C."/>
            <person name="Salcher M."/>
            <person name="Ghai R."/>
            <person name="Kavagutti S V."/>
        </authorList>
    </citation>
    <scope>NUCLEOTIDE SEQUENCE</scope>
</reference>
<dbReference type="EMBL" id="LR797819">
    <property type="protein sequence ID" value="CAB4241133.1"/>
    <property type="molecule type" value="Genomic_DNA"/>
</dbReference>
<name>A0A6J5T8Y0_9CAUD</name>
<sequence length="394" mass="40498">MAKINEFDDLFGEPSAGETTAKEDGSVTLPGATPAEEAEFDDLFLSGGHAPYKEPESLITPESLSVLAGGAAGKIFGKPADLSGNGLVARTAEKAYGAPTGSLATAQDLAAPASADAISRRVAEQHLANPPGVAPNVEERPTPGGRWAEKTGYGAGEGSVEDVNTRYKRRAGHGKVISALEKKFGVAKPGENPHLIERMAERSAAAEAAVAAQAQIESQKIAAEAERMKAMEAHRSTLDKLAENIKRAGGASGMAQQALRTGLNVGSGMFGALHGFQGASDMQQQGLTGENAAQTVGGIGGMYAMRNPTVGLPVAGTAEMYRAGSDIYKHGPSLENTAQMASGVGLAAMPRSPIVGSALQIPGLSLAAVQYLKAHPELIPQWLKTSGKSTPPAP</sequence>
<proteinExistence type="predicted"/>
<protein>
    <submittedName>
        <fullName evidence="2">Uncharacterized protein</fullName>
    </submittedName>
</protein>